<gene>
    <name evidence="2" type="ORF">H6H00_15140</name>
</gene>
<dbReference type="InterPro" id="IPR050486">
    <property type="entry name" value="Mannose-1P_guanyltransferase"/>
</dbReference>
<dbReference type="InterPro" id="IPR005835">
    <property type="entry name" value="NTP_transferase_dom"/>
</dbReference>
<sequence>MKAVIQAGGRGTRLAPYSTVLPKALMPIGKGTVVDNLLDQFAAAGVREVVITVSSFGPLIRSYCGDGSRWGVTIDYVGEDEPLGTIGPLSALRDRLDGPFFVSNSDVYTDLDLTRVLEFHDASPGPLTVVLTPQTVNIPYGVITHDGGRVVGFQEKPTEVFHVSTGIYCMSPEVFDHIPATGAFGFDQLMAVMLEKGRPINAYEHDGRWVDIGRIEDLRRAQTQLTTMMDGMGDDVADL</sequence>
<dbReference type="SUPFAM" id="SSF53448">
    <property type="entry name" value="Nucleotide-diphospho-sugar transferases"/>
    <property type="match status" value="1"/>
</dbReference>
<dbReference type="Gene3D" id="3.90.550.10">
    <property type="entry name" value="Spore Coat Polysaccharide Biosynthesis Protein SpsA, Chain A"/>
    <property type="match status" value="1"/>
</dbReference>
<evidence type="ECO:0000313" key="3">
    <source>
        <dbReference type="Proteomes" id="UP000515728"/>
    </source>
</evidence>
<dbReference type="PANTHER" id="PTHR22572">
    <property type="entry name" value="SUGAR-1-PHOSPHATE GUANYL TRANSFERASE"/>
    <property type="match status" value="1"/>
</dbReference>
<dbReference type="Pfam" id="PF00483">
    <property type="entry name" value="NTP_transferase"/>
    <property type="match status" value="1"/>
</dbReference>
<keyword evidence="2" id="KW-0808">Transferase</keyword>
<dbReference type="EMBL" id="CP060131">
    <property type="protein sequence ID" value="QNG55078.1"/>
    <property type="molecule type" value="Genomic_DNA"/>
</dbReference>
<name>A0A7G7MQL7_9PSEU</name>
<keyword evidence="3" id="KW-1185">Reference proteome</keyword>
<dbReference type="AlphaFoldDB" id="A0A7G7MQL7"/>
<dbReference type="GO" id="GO:0016740">
    <property type="term" value="F:transferase activity"/>
    <property type="evidence" value="ECO:0007669"/>
    <property type="project" value="UniProtKB-KW"/>
</dbReference>
<feature type="domain" description="Nucleotidyl transferase" evidence="1">
    <location>
        <begin position="2"/>
        <end position="226"/>
    </location>
</feature>
<dbReference type="RefSeq" id="WP_185721876.1">
    <property type="nucleotide sequence ID" value="NZ_BAAAWI010000001.1"/>
</dbReference>
<proteinExistence type="predicted"/>
<organism evidence="2 3">
    <name type="scientific">Pseudonocardia petroleophila</name>
    <dbReference type="NCBI Taxonomy" id="37331"/>
    <lineage>
        <taxon>Bacteria</taxon>
        <taxon>Bacillati</taxon>
        <taxon>Actinomycetota</taxon>
        <taxon>Actinomycetes</taxon>
        <taxon>Pseudonocardiales</taxon>
        <taxon>Pseudonocardiaceae</taxon>
        <taxon>Pseudonocardia</taxon>
    </lineage>
</organism>
<protein>
    <submittedName>
        <fullName evidence="2">NTP transferase domain-containing protein</fullName>
    </submittedName>
</protein>
<dbReference type="Proteomes" id="UP000515728">
    <property type="component" value="Chromosome"/>
</dbReference>
<evidence type="ECO:0000259" key="1">
    <source>
        <dbReference type="Pfam" id="PF00483"/>
    </source>
</evidence>
<reference evidence="2 3" key="1">
    <citation type="submission" date="2020-08" db="EMBL/GenBank/DDBJ databases">
        <authorList>
            <person name="Mo P."/>
        </authorList>
    </citation>
    <scope>NUCLEOTIDE SEQUENCE [LARGE SCALE GENOMIC DNA]</scope>
    <source>
        <strain evidence="2 3">CGMCC 4.1532</strain>
    </source>
</reference>
<accession>A0A7G7MQL7</accession>
<evidence type="ECO:0000313" key="2">
    <source>
        <dbReference type="EMBL" id="QNG55078.1"/>
    </source>
</evidence>
<dbReference type="InterPro" id="IPR029044">
    <property type="entry name" value="Nucleotide-diphossugar_trans"/>
</dbReference>
<dbReference type="KEGG" id="ppel:H6H00_15140"/>